<evidence type="ECO:0000313" key="1">
    <source>
        <dbReference type="EMBL" id="KAK6130759.1"/>
    </source>
</evidence>
<dbReference type="Proteomes" id="UP001318860">
    <property type="component" value="Unassembled WGS sequence"/>
</dbReference>
<evidence type="ECO:0000313" key="2">
    <source>
        <dbReference type="Proteomes" id="UP001318860"/>
    </source>
</evidence>
<keyword evidence="2" id="KW-1185">Reference proteome</keyword>
<dbReference type="InterPro" id="IPR038801">
    <property type="entry name" value="TAF1C"/>
</dbReference>
<dbReference type="PANTHER" id="PTHR15319:SF1">
    <property type="entry name" value="TATA BOX-BINDING PROTEIN-ASSOCIATED FACTOR RNA POLYMERASE I SUBUNIT C"/>
    <property type="match status" value="1"/>
</dbReference>
<reference evidence="1 2" key="1">
    <citation type="journal article" date="2021" name="Comput. Struct. Biotechnol. J.">
        <title>De novo genome assembly of the potent medicinal plant Rehmannia glutinosa using nanopore technology.</title>
        <authorList>
            <person name="Ma L."/>
            <person name="Dong C."/>
            <person name="Song C."/>
            <person name="Wang X."/>
            <person name="Zheng X."/>
            <person name="Niu Y."/>
            <person name="Chen S."/>
            <person name="Feng W."/>
        </authorList>
    </citation>
    <scope>NUCLEOTIDE SEQUENCE [LARGE SCALE GENOMIC DNA]</scope>
    <source>
        <strain evidence="1">DH-2019</strain>
    </source>
</reference>
<proteinExistence type="predicted"/>
<dbReference type="PANTHER" id="PTHR15319">
    <property type="entry name" value="TATA BOX-BINDING PROTEIN ASSOCIATED FACTOR RNA POLYMERASE I SUBUNIT C"/>
    <property type="match status" value="1"/>
</dbReference>
<organism evidence="1 2">
    <name type="scientific">Rehmannia glutinosa</name>
    <name type="common">Chinese foxglove</name>
    <dbReference type="NCBI Taxonomy" id="99300"/>
    <lineage>
        <taxon>Eukaryota</taxon>
        <taxon>Viridiplantae</taxon>
        <taxon>Streptophyta</taxon>
        <taxon>Embryophyta</taxon>
        <taxon>Tracheophyta</taxon>
        <taxon>Spermatophyta</taxon>
        <taxon>Magnoliopsida</taxon>
        <taxon>eudicotyledons</taxon>
        <taxon>Gunneridae</taxon>
        <taxon>Pentapetalae</taxon>
        <taxon>asterids</taxon>
        <taxon>lamiids</taxon>
        <taxon>Lamiales</taxon>
        <taxon>Orobanchaceae</taxon>
        <taxon>Rehmannieae</taxon>
        <taxon>Rehmannia</taxon>
    </lineage>
</organism>
<gene>
    <name evidence="1" type="ORF">DH2020_035499</name>
</gene>
<sequence>MEFTAEWKSLWPISSTFSAPLLIPNKKQETPFGPLIFTPSPNSSTTLLQSPSLSPRLPPPYPHLSFSRFLQNSVPSSATSISSLLGPQLPNYSSYFHGFNSLQLLQIPNKNLIVAFFPTGENSDDLGFSLLSVGDGILSVHSQTENYFQLVKEGNVNRQRITILLVNPVDDFSGDENGDDIFGDVRNINKHKIVTVGFLMVCTYYSVYWYRVGITSVYRQNEYSVCLDYLGCANAKMLRGNAVVSACWSPHLREECLVLLENGDLMLFEVNSTCRGKVRSISMVSGSNRVVNKRMQVSLADKLGLEKEDNGNEGLHWFKCEFSWHPRILIASHRTEVFLVDLRSPEECNVCCLLKLEMLSMGRNDGFFALSRAGTDGFSFTVATRYLLLLCDVRKPLMPVLRWAHGIQNPRYMTVFRLSDLRANAEETAYKLASESGYCIMLGSFWDSEFSLFCYGPDCNGNVSVSSKISKFFNSYYAWGLPSEFSLSSSTCKCGSCLVREEFMKMSLPVWIDWRQKKHLILGFGILESDLSAQLSSLNSFGGFMLIRLTSSGKLEAQHYHAAWDPEKFFGSSNSEYDGVKKFQHLKLEFLSTYLKGKLEKYIVKRREKLEDRGEDAQKKHPIKSETNFHQEICHRLKEFGLPRVRSSLGVLTVLKDISLPSSIHEIALRSMFAALPTNLLQFAFSSYSDFEEDPENHKEPLEFLDIPDQLQVPPFPFRKPSCRSNKWSSKVQPSDALVGPILPPLFLTTLHKLFVEELKEKRELYLEESEEFSAHSQFKHQCDKVMEVVQEHILGSEAKTQDDDFVSLADDTESMSFATQKLKFSCHKPLAFLENPSSVEMWRPGSESCIFSTHVFRKSQELASDLSPEMVGKELFDLGCPVELKFDDCSTEFGPKELETFQTLKKRDLDFQKVLSHIKTILLDEMDIDMVFAVVCCNNFAGLQ</sequence>
<accession>A0ABR0V947</accession>
<dbReference type="EMBL" id="JABTTQ020001559">
    <property type="protein sequence ID" value="KAK6130759.1"/>
    <property type="molecule type" value="Genomic_DNA"/>
</dbReference>
<comment type="caution">
    <text evidence="1">The sequence shown here is derived from an EMBL/GenBank/DDBJ whole genome shotgun (WGS) entry which is preliminary data.</text>
</comment>
<name>A0ABR0V947_REHGL</name>
<protein>
    <submittedName>
        <fullName evidence="1">Uncharacterized protein</fullName>
    </submittedName>
</protein>